<dbReference type="Proteomes" id="UP000887572">
    <property type="component" value="Unplaced"/>
</dbReference>
<proteinExistence type="predicted"/>
<evidence type="ECO:0000313" key="1">
    <source>
        <dbReference type="Proteomes" id="UP000887572"/>
    </source>
</evidence>
<evidence type="ECO:0000313" key="2">
    <source>
        <dbReference type="WBParaSite" id="Gr19_v10_g9623.t1"/>
    </source>
</evidence>
<protein>
    <submittedName>
        <fullName evidence="2">Uncharacterized protein</fullName>
    </submittedName>
</protein>
<accession>A0A914IF05</accession>
<dbReference type="AlphaFoldDB" id="A0A914IF05"/>
<keyword evidence="1" id="KW-1185">Reference proteome</keyword>
<name>A0A914IF05_GLORO</name>
<sequence length="114" mass="12195">MTGPGFDFDSATLEEVLVEAPEQLAALYDLAASSPVGTFSLTRQPPEAPTSWHCPCASFAVGDVSETACSRQTEGPVANCLTLVQMLHSNYQRGSKVCTFQTQIMSPQLSMPLP</sequence>
<dbReference type="WBParaSite" id="Gr19_v10_g9623.t1">
    <property type="protein sequence ID" value="Gr19_v10_g9623.t1"/>
    <property type="gene ID" value="Gr19_v10_g9623"/>
</dbReference>
<organism evidence="1 2">
    <name type="scientific">Globodera rostochiensis</name>
    <name type="common">Golden nematode worm</name>
    <name type="synonym">Heterodera rostochiensis</name>
    <dbReference type="NCBI Taxonomy" id="31243"/>
    <lineage>
        <taxon>Eukaryota</taxon>
        <taxon>Metazoa</taxon>
        <taxon>Ecdysozoa</taxon>
        <taxon>Nematoda</taxon>
        <taxon>Chromadorea</taxon>
        <taxon>Rhabditida</taxon>
        <taxon>Tylenchina</taxon>
        <taxon>Tylenchomorpha</taxon>
        <taxon>Tylenchoidea</taxon>
        <taxon>Heteroderidae</taxon>
        <taxon>Heteroderinae</taxon>
        <taxon>Globodera</taxon>
    </lineage>
</organism>
<reference evidence="2" key="1">
    <citation type="submission" date="2022-11" db="UniProtKB">
        <authorList>
            <consortium name="WormBaseParasite"/>
        </authorList>
    </citation>
    <scope>IDENTIFICATION</scope>
</reference>